<keyword evidence="6 18" id="KW-0732">Signal</keyword>
<feature type="domain" description="Guanylate cyclase" evidence="20">
    <location>
        <begin position="1208"/>
        <end position="1338"/>
    </location>
</feature>
<dbReference type="InterPro" id="IPR000719">
    <property type="entry name" value="Prot_kinase_dom"/>
</dbReference>
<evidence type="ECO:0000256" key="5">
    <source>
        <dbReference type="ARBA" id="ARBA00022692"/>
    </source>
</evidence>
<evidence type="ECO:0000259" key="19">
    <source>
        <dbReference type="PROSITE" id="PS50011"/>
    </source>
</evidence>
<comment type="catalytic activity">
    <reaction evidence="1 16">
        <text>GTP = 3',5'-cyclic GMP + diphosphate</text>
        <dbReference type="Rhea" id="RHEA:13665"/>
        <dbReference type="ChEBI" id="CHEBI:33019"/>
        <dbReference type="ChEBI" id="CHEBI:37565"/>
        <dbReference type="ChEBI" id="CHEBI:57746"/>
        <dbReference type="EC" id="4.6.1.2"/>
    </reaction>
</comment>
<dbReference type="Gene3D" id="1.10.510.10">
    <property type="entry name" value="Transferase(Phosphotransferase) domain 1"/>
    <property type="match status" value="1"/>
</dbReference>
<dbReference type="PROSITE" id="PS00452">
    <property type="entry name" value="GUANYLATE_CYCLASE_1"/>
    <property type="match status" value="1"/>
</dbReference>
<dbReference type="InterPro" id="IPR001828">
    <property type="entry name" value="ANF_lig-bd_rcpt"/>
</dbReference>
<evidence type="ECO:0000256" key="14">
    <source>
        <dbReference type="ARBA" id="ARBA00023293"/>
    </source>
</evidence>
<keyword evidence="12" id="KW-0325">Glycoprotein</keyword>
<keyword evidence="13 15" id="KW-0456">Lyase</keyword>
<feature type="compositionally biased region" description="Polar residues" evidence="17">
    <location>
        <begin position="1055"/>
        <end position="1070"/>
    </location>
</feature>
<dbReference type="SUPFAM" id="SSF56112">
    <property type="entry name" value="Protein kinase-like (PK-like)"/>
    <property type="match status" value="1"/>
</dbReference>
<dbReference type="CDD" id="cd07302">
    <property type="entry name" value="CHD"/>
    <property type="match status" value="1"/>
</dbReference>
<evidence type="ECO:0000256" key="9">
    <source>
        <dbReference type="ARBA" id="ARBA00023134"/>
    </source>
</evidence>
<gene>
    <name evidence="22" type="primary">LOC109465960</name>
</gene>
<keyword evidence="21" id="KW-1185">Reference proteome</keyword>
<dbReference type="RefSeq" id="XP_019619010.1">
    <property type="nucleotide sequence ID" value="XM_019763451.1"/>
</dbReference>
<keyword evidence="9" id="KW-0342">GTP-binding</keyword>
<dbReference type="GO" id="GO:0005886">
    <property type="term" value="C:plasma membrane"/>
    <property type="evidence" value="ECO:0007669"/>
    <property type="project" value="UniProtKB-SubCell"/>
</dbReference>
<dbReference type="SUPFAM" id="SSF53822">
    <property type="entry name" value="Periplasmic binding protein-like I"/>
    <property type="match status" value="2"/>
</dbReference>
<dbReference type="InterPro" id="IPR001054">
    <property type="entry name" value="A/G_cyclase"/>
</dbReference>
<dbReference type="PANTHER" id="PTHR11920:SF494">
    <property type="entry name" value="ATRIAL NATRIURETIC PEPTIDE RECEPTOR 2"/>
    <property type="match status" value="1"/>
</dbReference>
<dbReference type="GO" id="GO:0016941">
    <property type="term" value="F:natriuretic peptide receptor activity"/>
    <property type="evidence" value="ECO:0007669"/>
    <property type="project" value="TreeGrafter"/>
</dbReference>
<dbReference type="OrthoDB" id="1890790at2759"/>
<dbReference type="GO" id="GO:0004672">
    <property type="term" value="F:protein kinase activity"/>
    <property type="evidence" value="ECO:0007669"/>
    <property type="project" value="InterPro"/>
</dbReference>
<dbReference type="Gene3D" id="3.40.50.2300">
    <property type="match status" value="3"/>
</dbReference>
<dbReference type="SMART" id="SM00044">
    <property type="entry name" value="CYCc"/>
    <property type="match status" value="1"/>
</dbReference>
<evidence type="ECO:0000256" key="11">
    <source>
        <dbReference type="ARBA" id="ARBA00023170"/>
    </source>
</evidence>
<evidence type="ECO:0000256" key="7">
    <source>
        <dbReference type="ARBA" id="ARBA00022741"/>
    </source>
</evidence>
<dbReference type="InterPro" id="IPR001170">
    <property type="entry name" value="ANPR/GUC"/>
</dbReference>
<dbReference type="InterPro" id="IPR011009">
    <property type="entry name" value="Kinase-like_dom_sf"/>
</dbReference>
<dbReference type="InterPro" id="IPR013320">
    <property type="entry name" value="ConA-like_dom_sf"/>
</dbReference>
<dbReference type="FunFam" id="3.30.70.1230:FF:000004">
    <property type="entry name" value="Guanylate cyclase"/>
    <property type="match status" value="1"/>
</dbReference>
<feature type="domain" description="Protein kinase" evidence="19">
    <location>
        <begin position="781"/>
        <end position="1138"/>
    </location>
</feature>
<evidence type="ECO:0000256" key="15">
    <source>
        <dbReference type="RuleBase" id="RU000405"/>
    </source>
</evidence>
<evidence type="ECO:0000256" key="8">
    <source>
        <dbReference type="ARBA" id="ARBA00022989"/>
    </source>
</evidence>
<evidence type="ECO:0000256" key="12">
    <source>
        <dbReference type="ARBA" id="ARBA00023180"/>
    </source>
</evidence>
<keyword evidence="5" id="KW-0812">Transmembrane</keyword>
<dbReference type="KEGG" id="bbel:109465960"/>
<sequence length="1440" mass="161867">MDFGRHLVLGLLYSVVMHAGRVSTAEFNVVIVQPRNAEYEWTDTSLAHVTMDQIEPAVNLAIKSVGETGMLGQHNFTTHTVDSECSHYMTLVRLVDLYYKANVRPDVLIGPTCTYAVGHAGRLASHWAVPIISAGGQPSALRNKTGGYHGEYKTLTRMGVTYNKMANVVVELLWKYNWNRVALVHYDARNQQNDCKYGAQAIKEKLDRIRSNTTLDEKVPADKDPIDLVLDKAYDKDSNLSYDTFLVELAERARVVITCTPISDLQEMMRAARRLGMTEGEFAFIAIDPEFEGMYSGTHLWKTGPVGLWPLNSKSTSEDVSKSCTWHENGDGTTKREWEPNNNHGDLSSSVTLAPDRGSYYFGGYPGSKMVIPSVDGLDVRQSLTVLVKIQPSNGINGTIFGYNGSGMELLQLGSTGLSARFVRADGTILKSVNKEGVLEPEKWNYVGATYDYRTGIAKLWHDGKEVASESIGIVDLRTQGPITVGANFKGKITCLQIYNYSMDDSQIATAKEACQDGKDASSDEKDLIEAFRSVIAITLRKPATLEFGEFVKKLEERGVKENHYVTAYHDSMVLFATALNETIAAGVDPADLKQNGSPILQRMWNRTFQGAGKDNISIDELGDRDTDYTIVEMDKVSGEFKPFWDYMGFTKSLIKIAGQDKVMDWPGNKVPNPEPCGLRGSNGVAATEACEVDKPLENILLYSLIAVLLLLVGSFLTYVWWNRRNDQELDRARRMLIIPKDNIIFCGGRMRPGPSMVLLDERSRDLPRRDSNLSLMDGQIQSQQFADTGYCKVADEATGNTQWQRVRIKKTCYTGVVQISDREIVLELKEMRDLSNSHDHLVRFVGVCREHFDNPTMILTEYCPKGSLMDVLQDERVKLDWVFQCNLMNDIIKGMRHIHSSKMRSHGNLTSSNCLVDARFAVKIGDFGLPSFRVSLGEGIDSSEPCEGEMTHAFYEKKLWCAPELLRQENPPKEGTQKGDIYSFGIIMQEIMLREGPFFVKEDDSMMAKSKVEHVMLKKSDSRGRLFRPTLPTLDDMEDIELEDDIQPAVNSNANATIPDLSQNSSNSPAKDKGPHSHSKGSDTVPLVPRDKMKDRRKEMMSRFLEEVQRLMSECWQEDPIQRPDFNHLFSHVRKFLGRDKTLVDNLLGRMQKIVSNLETIVDKRTEELRKEKEKSDMLLYRMLPSSIADQLKSAQKVQAERFECVTIYFSDIVGFTALVHKMKPMEVVTLLDDLYKMFDQIIDDFDVYKVETIGDAYMLVSGLPRKNGSEHVKEISRSALGILRGVAGFKIRGRPEEVLKIRIGIHSGECAAGVVGETMPRYCLFGDTVNIASRMESTGEAMKIHVSEDSYNLLQPGDFKLEYRDLTTVKGRPHPMKTYWLIEEKVVPVPNGTVFGTENSRSLPQLQSDQVVENPPSRVTNSPSRVTHPPFYSVETVC</sequence>
<keyword evidence="11" id="KW-0675">Receptor</keyword>
<dbReference type="PROSITE" id="PS50011">
    <property type="entry name" value="PROTEIN_KINASE_DOM"/>
    <property type="match status" value="1"/>
</dbReference>
<dbReference type="GO" id="GO:0035556">
    <property type="term" value="P:intracellular signal transduction"/>
    <property type="evidence" value="ECO:0007669"/>
    <property type="project" value="InterPro"/>
</dbReference>
<evidence type="ECO:0000313" key="21">
    <source>
        <dbReference type="Proteomes" id="UP000515135"/>
    </source>
</evidence>
<dbReference type="InterPro" id="IPR050401">
    <property type="entry name" value="Cyclic_nucleotide_synthase"/>
</dbReference>
<feature type="region of interest" description="Disordered" evidence="17">
    <location>
        <begin position="320"/>
        <end position="349"/>
    </location>
</feature>
<evidence type="ECO:0000256" key="3">
    <source>
        <dbReference type="ARBA" id="ARBA00012202"/>
    </source>
</evidence>
<evidence type="ECO:0000256" key="17">
    <source>
        <dbReference type="SAM" id="MobiDB-lite"/>
    </source>
</evidence>
<dbReference type="SUPFAM" id="SSF55073">
    <property type="entry name" value="Nucleotide cyclase"/>
    <property type="match status" value="1"/>
</dbReference>
<dbReference type="GO" id="GO:0005524">
    <property type="term" value="F:ATP binding"/>
    <property type="evidence" value="ECO:0007669"/>
    <property type="project" value="InterPro"/>
</dbReference>
<name>A0A6P4XQV0_BRABE</name>
<comment type="subcellular location">
    <subcellularLocation>
        <location evidence="2">Cell membrane</location>
        <topology evidence="2">Single-pass type I membrane protein</topology>
    </subcellularLocation>
</comment>
<dbReference type="SUPFAM" id="SSF49899">
    <property type="entry name" value="Concanavalin A-like lectins/glucanases"/>
    <property type="match status" value="1"/>
</dbReference>
<feature type="signal peptide" evidence="18">
    <location>
        <begin position="1"/>
        <end position="24"/>
    </location>
</feature>
<protein>
    <recommendedName>
        <fullName evidence="3 16">Guanylate cyclase</fullName>
        <ecNumber evidence="3 16">4.6.1.2</ecNumber>
    </recommendedName>
</protein>
<evidence type="ECO:0000256" key="1">
    <source>
        <dbReference type="ARBA" id="ARBA00001436"/>
    </source>
</evidence>
<feature type="chain" id="PRO_5028310580" description="Guanylate cyclase" evidence="18">
    <location>
        <begin position="25"/>
        <end position="1440"/>
    </location>
</feature>
<keyword evidence="10" id="KW-0472">Membrane</keyword>
<evidence type="ECO:0000313" key="22">
    <source>
        <dbReference type="RefSeq" id="XP_019619010.1"/>
    </source>
</evidence>
<evidence type="ECO:0000256" key="16">
    <source>
        <dbReference type="RuleBase" id="RU003431"/>
    </source>
</evidence>
<feature type="region of interest" description="Disordered" evidence="17">
    <location>
        <begin position="1399"/>
        <end position="1428"/>
    </location>
</feature>
<organism evidence="21 22">
    <name type="scientific">Branchiostoma belcheri</name>
    <name type="common">Amphioxus</name>
    <dbReference type="NCBI Taxonomy" id="7741"/>
    <lineage>
        <taxon>Eukaryota</taxon>
        <taxon>Metazoa</taxon>
        <taxon>Chordata</taxon>
        <taxon>Cephalochordata</taxon>
        <taxon>Leptocardii</taxon>
        <taxon>Amphioxiformes</taxon>
        <taxon>Branchiostomatidae</taxon>
        <taxon>Branchiostoma</taxon>
    </lineage>
</organism>
<feature type="compositionally biased region" description="Polar residues" evidence="17">
    <location>
        <begin position="340"/>
        <end position="349"/>
    </location>
</feature>
<evidence type="ECO:0000256" key="6">
    <source>
        <dbReference type="ARBA" id="ARBA00022729"/>
    </source>
</evidence>
<dbReference type="Gene3D" id="3.30.70.1230">
    <property type="entry name" value="Nucleotide cyclase"/>
    <property type="match status" value="1"/>
</dbReference>
<dbReference type="Pfam" id="PF00211">
    <property type="entry name" value="Guanylate_cyc"/>
    <property type="match status" value="1"/>
</dbReference>
<dbReference type="PRINTS" id="PR00255">
    <property type="entry name" value="NATPEPTIDER"/>
</dbReference>
<dbReference type="InterPro" id="IPR001245">
    <property type="entry name" value="Ser-Thr/Tyr_kinase_cat_dom"/>
</dbReference>
<dbReference type="GO" id="GO:0004383">
    <property type="term" value="F:guanylate cyclase activity"/>
    <property type="evidence" value="ECO:0007669"/>
    <property type="project" value="UniProtKB-EC"/>
</dbReference>
<dbReference type="GO" id="GO:0017046">
    <property type="term" value="F:peptide hormone binding"/>
    <property type="evidence" value="ECO:0007669"/>
    <property type="project" value="TreeGrafter"/>
</dbReference>
<dbReference type="Gene3D" id="6.10.250.780">
    <property type="match status" value="1"/>
</dbReference>
<evidence type="ECO:0000256" key="13">
    <source>
        <dbReference type="ARBA" id="ARBA00023239"/>
    </source>
</evidence>
<evidence type="ECO:0000256" key="18">
    <source>
        <dbReference type="SAM" id="SignalP"/>
    </source>
</evidence>
<evidence type="ECO:0000256" key="4">
    <source>
        <dbReference type="ARBA" id="ARBA00022475"/>
    </source>
</evidence>
<feature type="compositionally biased region" description="Polar residues" evidence="17">
    <location>
        <begin position="1399"/>
        <end position="1427"/>
    </location>
</feature>
<keyword evidence="14 16" id="KW-0141">cGMP biosynthesis</keyword>
<dbReference type="Gene3D" id="2.60.120.200">
    <property type="match status" value="1"/>
</dbReference>
<keyword evidence="7" id="KW-0547">Nucleotide-binding</keyword>
<keyword evidence="4" id="KW-1003">Cell membrane</keyword>
<evidence type="ECO:0000259" key="20">
    <source>
        <dbReference type="PROSITE" id="PS50125"/>
    </source>
</evidence>
<accession>A0A6P4XQV0</accession>
<evidence type="ECO:0000256" key="2">
    <source>
        <dbReference type="ARBA" id="ARBA00004251"/>
    </source>
</evidence>
<dbReference type="GO" id="GO:0005525">
    <property type="term" value="F:GTP binding"/>
    <property type="evidence" value="ECO:0007669"/>
    <property type="project" value="UniProtKB-KW"/>
</dbReference>
<dbReference type="Pfam" id="PF07714">
    <property type="entry name" value="PK_Tyr_Ser-Thr"/>
    <property type="match status" value="1"/>
</dbReference>
<dbReference type="GO" id="GO:0007168">
    <property type="term" value="P:receptor guanylyl cyclase signaling pathway"/>
    <property type="evidence" value="ECO:0007669"/>
    <property type="project" value="TreeGrafter"/>
</dbReference>
<keyword evidence="8" id="KW-1133">Transmembrane helix</keyword>
<reference evidence="22" key="1">
    <citation type="submission" date="2025-08" db="UniProtKB">
        <authorList>
            <consortium name="RefSeq"/>
        </authorList>
    </citation>
    <scope>IDENTIFICATION</scope>
    <source>
        <tissue evidence="22">Gonad</tissue>
    </source>
</reference>
<dbReference type="GeneID" id="109465960"/>
<dbReference type="Proteomes" id="UP000515135">
    <property type="component" value="Unplaced"/>
</dbReference>
<feature type="region of interest" description="Disordered" evidence="17">
    <location>
        <begin position="1055"/>
        <end position="1094"/>
    </location>
</feature>
<proteinExistence type="inferred from homology"/>
<dbReference type="InterPro" id="IPR029787">
    <property type="entry name" value="Nucleotide_cyclase"/>
</dbReference>
<dbReference type="PANTHER" id="PTHR11920">
    <property type="entry name" value="GUANYLYL CYCLASE"/>
    <property type="match status" value="1"/>
</dbReference>
<dbReference type="InterPro" id="IPR018297">
    <property type="entry name" value="A/G_cyclase_CS"/>
</dbReference>
<feature type="compositionally biased region" description="Basic and acidic residues" evidence="17">
    <location>
        <begin position="328"/>
        <end position="339"/>
    </location>
</feature>
<dbReference type="Pfam" id="PF01094">
    <property type="entry name" value="ANF_receptor"/>
    <property type="match status" value="1"/>
</dbReference>
<evidence type="ECO:0000256" key="10">
    <source>
        <dbReference type="ARBA" id="ARBA00023136"/>
    </source>
</evidence>
<dbReference type="EC" id="4.6.1.2" evidence="3 16"/>
<comment type="similarity">
    <text evidence="15">Belongs to the adenylyl cyclase class-4/guanylyl cyclase family.</text>
</comment>
<dbReference type="InterPro" id="IPR028082">
    <property type="entry name" value="Peripla_BP_I"/>
</dbReference>
<dbReference type="PROSITE" id="PS50125">
    <property type="entry name" value="GUANYLATE_CYCLASE_2"/>
    <property type="match status" value="1"/>
</dbReference>
<dbReference type="GO" id="GO:0004016">
    <property type="term" value="F:adenylate cyclase activity"/>
    <property type="evidence" value="ECO:0007669"/>
    <property type="project" value="TreeGrafter"/>
</dbReference>